<keyword evidence="8" id="KW-0406">Ion transport</keyword>
<evidence type="ECO:0000256" key="6">
    <source>
        <dbReference type="ARBA" id="ARBA00023136"/>
    </source>
</evidence>
<dbReference type="Proteomes" id="UP000001593">
    <property type="component" value="Unassembled WGS sequence"/>
</dbReference>
<dbReference type="InterPro" id="IPR036058">
    <property type="entry name" value="Kazal_dom_sf"/>
</dbReference>
<organism evidence="10 11">
    <name type="scientific">Nematostella vectensis</name>
    <name type="common">Starlet sea anemone</name>
    <dbReference type="NCBI Taxonomy" id="45351"/>
    <lineage>
        <taxon>Eukaryota</taxon>
        <taxon>Metazoa</taxon>
        <taxon>Cnidaria</taxon>
        <taxon>Anthozoa</taxon>
        <taxon>Hexacorallia</taxon>
        <taxon>Actiniaria</taxon>
        <taxon>Edwardsiidae</taxon>
        <taxon>Nematostella</taxon>
    </lineage>
</organism>
<evidence type="ECO:0000256" key="2">
    <source>
        <dbReference type="ARBA" id="ARBA00009657"/>
    </source>
</evidence>
<evidence type="ECO:0000259" key="9">
    <source>
        <dbReference type="PROSITE" id="PS51465"/>
    </source>
</evidence>
<dbReference type="Pfam" id="PF03137">
    <property type="entry name" value="OATP"/>
    <property type="match status" value="1"/>
</dbReference>
<dbReference type="KEGG" id="nve:5505106"/>
<dbReference type="SUPFAM" id="SSF103473">
    <property type="entry name" value="MFS general substrate transporter"/>
    <property type="match status" value="1"/>
</dbReference>
<feature type="transmembrane region" description="Helical" evidence="8">
    <location>
        <begin position="148"/>
        <end position="172"/>
    </location>
</feature>
<dbReference type="EMBL" id="DS469753">
    <property type="protein sequence ID" value="EDO33859.1"/>
    <property type="molecule type" value="Genomic_DNA"/>
</dbReference>
<accession>A7SQZ6</accession>
<evidence type="ECO:0000256" key="3">
    <source>
        <dbReference type="ARBA" id="ARBA00022475"/>
    </source>
</evidence>
<evidence type="ECO:0000256" key="4">
    <source>
        <dbReference type="ARBA" id="ARBA00022692"/>
    </source>
</evidence>
<evidence type="ECO:0000256" key="8">
    <source>
        <dbReference type="RuleBase" id="RU362056"/>
    </source>
</evidence>
<dbReference type="AlphaFoldDB" id="A7SQZ6"/>
<dbReference type="InterPro" id="IPR002350">
    <property type="entry name" value="Kazal_dom"/>
</dbReference>
<dbReference type="GO" id="GO:0005886">
    <property type="term" value="C:plasma membrane"/>
    <property type="evidence" value="ECO:0007669"/>
    <property type="project" value="UniProtKB-SubCell"/>
</dbReference>
<feature type="transmembrane region" description="Helical" evidence="8">
    <location>
        <begin position="356"/>
        <end position="378"/>
    </location>
</feature>
<keyword evidence="3" id="KW-1003">Cell membrane</keyword>
<protein>
    <recommendedName>
        <fullName evidence="8">Solute carrier organic anion transporter family member</fullName>
    </recommendedName>
</protein>
<dbReference type="GO" id="GO:0055085">
    <property type="term" value="P:transmembrane transport"/>
    <property type="evidence" value="ECO:0007669"/>
    <property type="project" value="InterPro"/>
</dbReference>
<dbReference type="OrthoDB" id="5062115at2759"/>
<name>A7SQZ6_NEMVE</name>
<keyword evidence="6 8" id="KW-0472">Membrane</keyword>
<feature type="transmembrane region" description="Helical" evidence="8">
    <location>
        <begin position="589"/>
        <end position="610"/>
    </location>
</feature>
<dbReference type="OMA" id="NICQRVT"/>
<comment type="similarity">
    <text evidence="2 8">Belongs to the organo anion transporter (TC 2.A.60) family.</text>
</comment>
<feature type="non-terminal residue" evidence="10">
    <location>
        <position position="612"/>
    </location>
</feature>
<evidence type="ECO:0000256" key="7">
    <source>
        <dbReference type="ARBA" id="ARBA00023157"/>
    </source>
</evidence>
<feature type="transmembrane region" description="Helical" evidence="8">
    <location>
        <begin position="20"/>
        <end position="45"/>
    </location>
</feature>
<feature type="transmembrane region" description="Helical" evidence="8">
    <location>
        <begin position="312"/>
        <end position="336"/>
    </location>
</feature>
<feature type="domain" description="Kazal-like" evidence="9">
    <location>
        <begin position="425"/>
        <end position="477"/>
    </location>
</feature>
<comment type="subcellular location">
    <subcellularLocation>
        <location evidence="1 8">Cell membrane</location>
        <topology evidence="1 8">Multi-pass membrane protein</topology>
    </subcellularLocation>
</comment>
<feature type="transmembrane region" description="Helical" evidence="8">
    <location>
        <begin position="230"/>
        <end position="253"/>
    </location>
</feature>
<dbReference type="SUPFAM" id="SSF100895">
    <property type="entry name" value="Kazal-type serine protease inhibitors"/>
    <property type="match status" value="1"/>
</dbReference>
<evidence type="ECO:0000256" key="1">
    <source>
        <dbReference type="ARBA" id="ARBA00004651"/>
    </source>
</evidence>
<dbReference type="InterPro" id="IPR004156">
    <property type="entry name" value="OATP"/>
</dbReference>
<feature type="transmembrane region" description="Helical" evidence="8">
    <location>
        <begin position="86"/>
        <end position="107"/>
    </location>
</feature>
<feature type="transmembrane region" description="Helical" evidence="8">
    <location>
        <begin position="538"/>
        <end position="559"/>
    </location>
</feature>
<keyword evidence="8" id="KW-0813">Transport</keyword>
<dbReference type="PROSITE" id="PS51465">
    <property type="entry name" value="KAZAL_2"/>
    <property type="match status" value="1"/>
</dbReference>
<comment type="caution">
    <text evidence="8">Lacks conserved residue(s) required for the propagation of feature annotation.</text>
</comment>
<feature type="transmembrane region" description="Helical" evidence="8">
    <location>
        <begin position="184"/>
        <end position="210"/>
    </location>
</feature>
<dbReference type="Gene3D" id="1.20.1250.20">
    <property type="entry name" value="MFS general substrate transporter like domains"/>
    <property type="match status" value="1"/>
</dbReference>
<dbReference type="InterPro" id="IPR036259">
    <property type="entry name" value="MFS_trans_sf"/>
</dbReference>
<feature type="transmembrane region" description="Helical" evidence="8">
    <location>
        <begin position="498"/>
        <end position="517"/>
    </location>
</feature>
<dbReference type="InParanoid" id="A7SQZ6"/>
<sequence>GWGRVRPGFLQFLHNPQWFTVFLCMFILTQGILINGVTSLVITTIEKRFSLSSLKAGAITSTNEISVAIMGVYVSYFGAHGHKPRWIGTAALLIATGGLLFSVPHYISGEYKEGGVGRTGFFGCLNSNKSNTTHLLCDGQRAPNSLQFVIFIVAQVLIGAGAAPVFTLGTAFIEESVSQSASPLYIGAMYTTAALAPAIGFFIGGAFLNMHVDLVSETGLKPTDPEWVGAWWLGFLVCGAMALFTALPLCAYTKTFPHVAERRATEQSLKKGGKTVIKSSENLVSSKKRTLKRFLIKLGRTVRSMLKAIRIVLSNATFIFVTIAMALEKMLIFGFGVFFPKLIESQFGITASRSSIYTGLAVVPGIAGGTLVGGIVSAKLNSDPSRNAKLAVVVTLVAMAASGTLVIGCPDVNIARITQRTTLAFNLTASCNSHCACEPALYSPVCGSDDNMYFSACYAGCTQQSQPGIYTNCSCVASADGTEGSAVRGACENPCNKLVVYLVCLFIVLFLTFLPEIPTTTVLLRCVNDHHKSLALGLQWLIIGIVGRIPGPVLFGYLIDDACLLWQQDCGQRGSCVGYSNTHLSRLSVISALTIKVLSAVCFSLAWWFYRP</sequence>
<dbReference type="GO" id="GO:0006811">
    <property type="term" value="P:monoatomic ion transport"/>
    <property type="evidence" value="ECO:0007669"/>
    <property type="project" value="UniProtKB-KW"/>
</dbReference>
<evidence type="ECO:0000313" key="10">
    <source>
        <dbReference type="EMBL" id="EDO33859.1"/>
    </source>
</evidence>
<gene>
    <name evidence="10" type="ORF">NEMVEDRAFT_v1g11296</name>
</gene>
<keyword evidence="5 8" id="KW-1133">Transmembrane helix</keyword>
<dbReference type="eggNOG" id="KOG3626">
    <property type="taxonomic scope" value="Eukaryota"/>
</dbReference>
<dbReference type="Pfam" id="PF07648">
    <property type="entry name" value="Kazal_2"/>
    <property type="match status" value="1"/>
</dbReference>
<dbReference type="NCBIfam" id="TIGR00805">
    <property type="entry name" value="oat"/>
    <property type="match status" value="1"/>
</dbReference>
<keyword evidence="11" id="KW-1185">Reference proteome</keyword>
<dbReference type="HOGENOM" id="CLU_008954_1_2_1"/>
<proteinExistence type="inferred from homology"/>
<keyword evidence="7" id="KW-1015">Disulfide bond</keyword>
<dbReference type="PhylomeDB" id="A7SQZ6"/>
<dbReference type="PANTHER" id="PTHR11388">
    <property type="entry name" value="ORGANIC ANION TRANSPORTER"/>
    <property type="match status" value="1"/>
</dbReference>
<feature type="non-terminal residue" evidence="10">
    <location>
        <position position="1"/>
    </location>
</feature>
<evidence type="ECO:0000313" key="11">
    <source>
        <dbReference type="Proteomes" id="UP000001593"/>
    </source>
</evidence>
<reference evidence="10 11" key="1">
    <citation type="journal article" date="2007" name="Science">
        <title>Sea anemone genome reveals ancestral eumetazoan gene repertoire and genomic organization.</title>
        <authorList>
            <person name="Putnam N.H."/>
            <person name="Srivastava M."/>
            <person name="Hellsten U."/>
            <person name="Dirks B."/>
            <person name="Chapman J."/>
            <person name="Salamov A."/>
            <person name="Terry A."/>
            <person name="Shapiro H."/>
            <person name="Lindquist E."/>
            <person name="Kapitonov V.V."/>
            <person name="Jurka J."/>
            <person name="Genikhovich G."/>
            <person name="Grigoriev I.V."/>
            <person name="Lucas S.M."/>
            <person name="Steele R.E."/>
            <person name="Finnerty J.R."/>
            <person name="Technau U."/>
            <person name="Martindale M.Q."/>
            <person name="Rokhsar D.S."/>
        </authorList>
    </citation>
    <scope>NUCLEOTIDE SEQUENCE [LARGE SCALE GENOMIC DNA]</scope>
    <source>
        <strain evidence="11">CH2 X CH6</strain>
    </source>
</reference>
<evidence type="ECO:0000256" key="5">
    <source>
        <dbReference type="ARBA" id="ARBA00022989"/>
    </source>
</evidence>
<keyword evidence="4 8" id="KW-0812">Transmembrane</keyword>
<dbReference type="PANTHER" id="PTHR11388:SF100">
    <property type="entry name" value="SOLUTE CARRIER ORGANIC ANION TRANSPORTER FAMILY MEMBER 4A1"/>
    <property type="match status" value="1"/>
</dbReference>